<name>A0AAN9Q214_CANGL</name>
<evidence type="ECO:0000313" key="1">
    <source>
        <dbReference type="EMBL" id="KAK7316113.1"/>
    </source>
</evidence>
<keyword evidence="2" id="KW-1185">Reference proteome</keyword>
<protein>
    <submittedName>
        <fullName evidence="1">Uncharacterized protein</fullName>
    </submittedName>
</protein>
<dbReference type="AlphaFoldDB" id="A0AAN9Q214"/>
<reference evidence="1 2" key="1">
    <citation type="submission" date="2024-01" db="EMBL/GenBank/DDBJ databases">
        <title>The genomes of 5 underutilized Papilionoideae crops provide insights into root nodulation and disease resistanc.</title>
        <authorList>
            <person name="Jiang F."/>
        </authorList>
    </citation>
    <scope>NUCLEOTIDE SEQUENCE [LARGE SCALE GENOMIC DNA]</scope>
    <source>
        <strain evidence="1">LVBAO_FW01</strain>
        <tissue evidence="1">Leaves</tissue>
    </source>
</reference>
<dbReference type="Proteomes" id="UP001367508">
    <property type="component" value="Unassembled WGS sequence"/>
</dbReference>
<comment type="caution">
    <text evidence="1">The sequence shown here is derived from an EMBL/GenBank/DDBJ whole genome shotgun (WGS) entry which is preliminary data.</text>
</comment>
<accession>A0AAN9Q214</accession>
<sequence>MLTGIRGSLPSKVMSPCIMSSADLVEAKNLSTEASDGSKAVLSNFDKSGSSSGQTIVIIMADSTKELGGTITELTLAPSIIELREYNSVVEDRMVSEVSSMGLEHELERKKVFSPRCDSRGSKHETDSNGEVELKSYAQYLKHHGKCFTLT</sequence>
<proteinExistence type="predicted"/>
<dbReference type="EMBL" id="JAYMYQ010000008">
    <property type="protein sequence ID" value="KAK7316113.1"/>
    <property type="molecule type" value="Genomic_DNA"/>
</dbReference>
<evidence type="ECO:0000313" key="2">
    <source>
        <dbReference type="Proteomes" id="UP001367508"/>
    </source>
</evidence>
<organism evidence="1 2">
    <name type="scientific">Canavalia gladiata</name>
    <name type="common">Sword bean</name>
    <name type="synonym">Dolichos gladiatus</name>
    <dbReference type="NCBI Taxonomy" id="3824"/>
    <lineage>
        <taxon>Eukaryota</taxon>
        <taxon>Viridiplantae</taxon>
        <taxon>Streptophyta</taxon>
        <taxon>Embryophyta</taxon>
        <taxon>Tracheophyta</taxon>
        <taxon>Spermatophyta</taxon>
        <taxon>Magnoliopsida</taxon>
        <taxon>eudicotyledons</taxon>
        <taxon>Gunneridae</taxon>
        <taxon>Pentapetalae</taxon>
        <taxon>rosids</taxon>
        <taxon>fabids</taxon>
        <taxon>Fabales</taxon>
        <taxon>Fabaceae</taxon>
        <taxon>Papilionoideae</taxon>
        <taxon>50 kb inversion clade</taxon>
        <taxon>NPAAA clade</taxon>
        <taxon>indigoferoid/millettioid clade</taxon>
        <taxon>Phaseoleae</taxon>
        <taxon>Canavalia</taxon>
    </lineage>
</organism>
<gene>
    <name evidence="1" type="ORF">VNO77_34839</name>
</gene>